<keyword evidence="1" id="KW-0732">Signal</keyword>
<name>A0A3R7HPJ8_9BURK</name>
<evidence type="ECO:0000256" key="1">
    <source>
        <dbReference type="SAM" id="SignalP"/>
    </source>
</evidence>
<dbReference type="Pfam" id="PF13441">
    <property type="entry name" value="Gly-zipper_YMGG"/>
    <property type="match status" value="1"/>
</dbReference>
<sequence length="144" mass="14471">MKPTSPPLLALALSCTLALVGCATQPMGPTVLVMPAPTKPFEVFQQDQAMCMQYAQSMVGGQAQAANDRAVGSAAVGAVLGGVLGAAVGNHQGAGIGAASGAIVGTGVAGPSTAYSQGMIQYQYNNAYTQCMYARGNQVPGFTR</sequence>
<dbReference type="InterPro" id="IPR027367">
    <property type="entry name" value="Gly-zipper_YMGG"/>
</dbReference>
<protein>
    <submittedName>
        <fullName evidence="3">Glycine zipper family protein</fullName>
    </submittedName>
</protein>
<dbReference type="EMBL" id="NKDB02000002">
    <property type="protein sequence ID" value="RKJ97109.1"/>
    <property type="molecule type" value="Genomic_DNA"/>
</dbReference>
<comment type="caution">
    <text evidence="3">The sequence shown here is derived from an EMBL/GenBank/DDBJ whole genome shotgun (WGS) entry which is preliminary data.</text>
</comment>
<accession>A0A3R7HPJ8</accession>
<dbReference type="RefSeq" id="WP_094439004.1">
    <property type="nucleotide sequence ID" value="NZ_AP024172.1"/>
</dbReference>
<reference evidence="3 4" key="1">
    <citation type="submission" date="2018-09" db="EMBL/GenBank/DDBJ databases">
        <title>Genome comparison of Alicycliphilus sp. BQ1, a polyurethanolytic bacterium, with its closest phylogenetic relatives Alicycliphilus denitrificans BC and K601, unable to attack polyurethane.</title>
        <authorList>
            <person name="Loza-Tavera H."/>
            <person name="Lozano L."/>
            <person name="Cevallos M."/>
            <person name="Maya-Lucas O."/>
            <person name="Garcia-Mena J."/>
            <person name="Hernandez J."/>
        </authorList>
    </citation>
    <scope>NUCLEOTIDE SEQUENCE [LARGE SCALE GENOMIC DNA]</scope>
    <source>
        <strain evidence="3 4">BQ1</strain>
    </source>
</reference>
<dbReference type="PROSITE" id="PS51257">
    <property type="entry name" value="PROKAR_LIPOPROTEIN"/>
    <property type="match status" value="1"/>
</dbReference>
<evidence type="ECO:0000313" key="4">
    <source>
        <dbReference type="Proteomes" id="UP000216225"/>
    </source>
</evidence>
<feature type="signal peptide" evidence="1">
    <location>
        <begin position="1"/>
        <end position="23"/>
    </location>
</feature>
<gene>
    <name evidence="3" type="ORF">CE154_014045</name>
</gene>
<organism evidence="3 4">
    <name type="scientific">Alicycliphilus denitrificans</name>
    <dbReference type="NCBI Taxonomy" id="179636"/>
    <lineage>
        <taxon>Bacteria</taxon>
        <taxon>Pseudomonadati</taxon>
        <taxon>Pseudomonadota</taxon>
        <taxon>Betaproteobacteria</taxon>
        <taxon>Burkholderiales</taxon>
        <taxon>Comamonadaceae</taxon>
        <taxon>Alicycliphilus</taxon>
    </lineage>
</organism>
<dbReference type="AlphaFoldDB" id="A0A3R7HPJ8"/>
<dbReference type="Proteomes" id="UP000216225">
    <property type="component" value="Unassembled WGS sequence"/>
</dbReference>
<feature type="chain" id="PRO_5018699017" evidence="1">
    <location>
        <begin position="24"/>
        <end position="144"/>
    </location>
</feature>
<evidence type="ECO:0000313" key="3">
    <source>
        <dbReference type="EMBL" id="RKJ97109.1"/>
    </source>
</evidence>
<proteinExistence type="predicted"/>
<feature type="domain" description="YMGG-like Gly-zipper" evidence="2">
    <location>
        <begin position="69"/>
        <end position="108"/>
    </location>
</feature>
<evidence type="ECO:0000259" key="2">
    <source>
        <dbReference type="Pfam" id="PF13441"/>
    </source>
</evidence>